<feature type="compositionally biased region" description="Polar residues" evidence="1">
    <location>
        <begin position="540"/>
        <end position="553"/>
    </location>
</feature>
<feature type="compositionally biased region" description="Polar residues" evidence="1">
    <location>
        <begin position="387"/>
        <end position="397"/>
    </location>
</feature>
<feature type="transmembrane region" description="Helical" evidence="2">
    <location>
        <begin position="16"/>
        <end position="40"/>
    </location>
</feature>
<feature type="region of interest" description="Disordered" evidence="1">
    <location>
        <begin position="292"/>
        <end position="485"/>
    </location>
</feature>
<evidence type="ECO:0000256" key="1">
    <source>
        <dbReference type="SAM" id="MobiDB-lite"/>
    </source>
</evidence>
<feature type="compositionally biased region" description="Basic and acidic residues" evidence="1">
    <location>
        <begin position="600"/>
        <end position="615"/>
    </location>
</feature>
<evidence type="ECO:0000256" key="2">
    <source>
        <dbReference type="SAM" id="Phobius"/>
    </source>
</evidence>
<accession>A0A3N4KDD3</accession>
<dbReference type="EMBL" id="ML119162">
    <property type="protein sequence ID" value="RPB08526.1"/>
    <property type="molecule type" value="Genomic_DNA"/>
</dbReference>
<proteinExistence type="predicted"/>
<dbReference type="AlphaFoldDB" id="A0A3N4KDD3"/>
<feature type="compositionally biased region" description="Pro residues" evidence="1">
    <location>
        <begin position="417"/>
        <end position="443"/>
    </location>
</feature>
<dbReference type="InParanoid" id="A0A3N4KDD3"/>
<protein>
    <submittedName>
        <fullName evidence="3">Uncharacterized protein</fullName>
    </submittedName>
</protein>
<name>A0A3N4KDD3_9PEZI</name>
<dbReference type="Proteomes" id="UP000277580">
    <property type="component" value="Unassembled WGS sequence"/>
</dbReference>
<keyword evidence="4" id="KW-1185">Reference proteome</keyword>
<evidence type="ECO:0000313" key="3">
    <source>
        <dbReference type="EMBL" id="RPB08526.1"/>
    </source>
</evidence>
<feature type="compositionally biased region" description="Basic residues" evidence="1">
    <location>
        <begin position="298"/>
        <end position="307"/>
    </location>
</feature>
<feature type="region of interest" description="Disordered" evidence="1">
    <location>
        <begin position="536"/>
        <end position="566"/>
    </location>
</feature>
<feature type="region of interest" description="Disordered" evidence="1">
    <location>
        <begin position="600"/>
        <end position="639"/>
    </location>
</feature>
<feature type="compositionally biased region" description="Basic and acidic residues" evidence="1">
    <location>
        <begin position="332"/>
        <end position="348"/>
    </location>
</feature>
<dbReference type="OrthoDB" id="5401189at2759"/>
<feature type="compositionally biased region" description="Polar residues" evidence="1">
    <location>
        <begin position="312"/>
        <end position="330"/>
    </location>
</feature>
<sequence>MPSDSGAASSSVSPKVIVPSVTVIALLVLITFIGAVIIFVRAYKKRRRNQAGTEKQDEEAANAAATADTKTGKHRRSGASSSFGGGSGERGGGRDAEDVISPVPRAAHSHQEARDIVEQGFRRSRRSGDGVERGVVFGQGYSVWNGPGQQQQDEGAAPVIGKIERIMGNPLSNDFYTDRASGSGHSRNNSAAKAAAKEKKRESKRHSYPVVNTKNAPLRTSSARPTTALELDTNLSPVSPDETELSTARDFSPYSGDNGIFKSLSPPPAAPAAIALRYPNVTALVRANIPGESASKRSSFRSSHRTSSRFSYTQLHDGTNLSDHISSQYSRSKKEQKSPSPIHIEKVNTPDPLPSPPAWAAFGGFDTSRNSKSSSSQPSRISTLSSGTDKSAEQSVKSHGHGHRLSWNGRSVLDLDPAPPPVPSKHSPTPPPIAPSSPTPSSPSRPLRRKDRNIPIEPTSPPKFATAPRVRTSAFGPSRQKNYPQLPPIPPDPEDVASGQLFLPTLMSRSGSNSKMSVLSVPSTISSLNTINTITRSTTGLSPTPARQYTPRNTPEPLAVAPDASSRKSIGASTILTETSETSNMTAAELELEMRKIRDRAKRASEERRGSRVRYEQSWLAEEEAESSIPGQGVGHRFF</sequence>
<feature type="compositionally biased region" description="Basic and acidic residues" evidence="1">
    <location>
        <begin position="109"/>
        <end position="128"/>
    </location>
</feature>
<reference evidence="3 4" key="1">
    <citation type="journal article" date="2018" name="Nat. Ecol. Evol.">
        <title>Pezizomycetes genomes reveal the molecular basis of ectomycorrhizal truffle lifestyle.</title>
        <authorList>
            <person name="Murat C."/>
            <person name="Payen T."/>
            <person name="Noel B."/>
            <person name="Kuo A."/>
            <person name="Morin E."/>
            <person name="Chen J."/>
            <person name="Kohler A."/>
            <person name="Krizsan K."/>
            <person name="Balestrini R."/>
            <person name="Da Silva C."/>
            <person name="Montanini B."/>
            <person name="Hainaut M."/>
            <person name="Levati E."/>
            <person name="Barry K.W."/>
            <person name="Belfiori B."/>
            <person name="Cichocki N."/>
            <person name="Clum A."/>
            <person name="Dockter R.B."/>
            <person name="Fauchery L."/>
            <person name="Guy J."/>
            <person name="Iotti M."/>
            <person name="Le Tacon F."/>
            <person name="Lindquist E.A."/>
            <person name="Lipzen A."/>
            <person name="Malagnac F."/>
            <person name="Mello A."/>
            <person name="Molinier V."/>
            <person name="Miyauchi S."/>
            <person name="Poulain J."/>
            <person name="Riccioni C."/>
            <person name="Rubini A."/>
            <person name="Sitrit Y."/>
            <person name="Splivallo R."/>
            <person name="Traeger S."/>
            <person name="Wang M."/>
            <person name="Zifcakova L."/>
            <person name="Wipf D."/>
            <person name="Zambonelli A."/>
            <person name="Paolocci F."/>
            <person name="Nowrousian M."/>
            <person name="Ottonello S."/>
            <person name="Baldrian P."/>
            <person name="Spatafora J.W."/>
            <person name="Henrissat B."/>
            <person name="Nagy L.G."/>
            <person name="Aury J.M."/>
            <person name="Wincker P."/>
            <person name="Grigoriev I.V."/>
            <person name="Bonfante P."/>
            <person name="Martin F.M."/>
        </authorList>
    </citation>
    <scope>NUCLEOTIDE SEQUENCE [LARGE SCALE GENOMIC DNA]</scope>
    <source>
        <strain evidence="3 4">CCBAS932</strain>
    </source>
</reference>
<feature type="region of interest" description="Disordered" evidence="1">
    <location>
        <begin position="176"/>
        <end position="207"/>
    </location>
</feature>
<organism evidence="3 4">
    <name type="scientific">Morchella conica CCBAS932</name>
    <dbReference type="NCBI Taxonomy" id="1392247"/>
    <lineage>
        <taxon>Eukaryota</taxon>
        <taxon>Fungi</taxon>
        <taxon>Dikarya</taxon>
        <taxon>Ascomycota</taxon>
        <taxon>Pezizomycotina</taxon>
        <taxon>Pezizomycetes</taxon>
        <taxon>Pezizales</taxon>
        <taxon>Morchellaceae</taxon>
        <taxon>Morchella</taxon>
    </lineage>
</organism>
<keyword evidence="2" id="KW-1133">Transmembrane helix</keyword>
<evidence type="ECO:0000313" key="4">
    <source>
        <dbReference type="Proteomes" id="UP000277580"/>
    </source>
</evidence>
<keyword evidence="2" id="KW-0472">Membrane</keyword>
<keyword evidence="2" id="KW-0812">Transmembrane</keyword>
<feature type="region of interest" description="Disordered" evidence="1">
    <location>
        <begin position="49"/>
        <end position="128"/>
    </location>
</feature>
<gene>
    <name evidence="3" type="ORF">P167DRAFT_548889</name>
</gene>
<feature type="compositionally biased region" description="Low complexity" evidence="1">
    <location>
        <begin position="368"/>
        <end position="386"/>
    </location>
</feature>